<reference evidence="2 3" key="1">
    <citation type="submission" date="2024-09" db="EMBL/GenBank/DDBJ databases">
        <authorList>
            <person name="Sun Q."/>
            <person name="Mori K."/>
        </authorList>
    </citation>
    <scope>NUCLEOTIDE SEQUENCE [LARGE SCALE GENOMIC DNA]</scope>
    <source>
        <strain evidence="2 3">CCM 7759</strain>
    </source>
</reference>
<evidence type="ECO:0000313" key="3">
    <source>
        <dbReference type="Proteomes" id="UP001589776"/>
    </source>
</evidence>
<gene>
    <name evidence="2" type="ORF">ACFFK0_04125</name>
</gene>
<protein>
    <submittedName>
        <fullName evidence="2">YrdB family protein</fullName>
    </submittedName>
</protein>
<proteinExistence type="predicted"/>
<dbReference type="InterPro" id="IPR021214">
    <property type="entry name" value="DUF2568"/>
</dbReference>
<organism evidence="2 3">
    <name type="scientific">Paenibacillus chartarius</name>
    <dbReference type="NCBI Taxonomy" id="747481"/>
    <lineage>
        <taxon>Bacteria</taxon>
        <taxon>Bacillati</taxon>
        <taxon>Bacillota</taxon>
        <taxon>Bacilli</taxon>
        <taxon>Bacillales</taxon>
        <taxon>Paenibacillaceae</taxon>
        <taxon>Paenibacillus</taxon>
    </lineage>
</organism>
<accession>A0ABV6DG76</accession>
<keyword evidence="1" id="KW-0812">Transmembrane</keyword>
<sequence length="119" mass="12193">MMIAIQGLLLLIIFLCELAALAAYGYWGFTSASNNMALRIVIGVGTPLAVAVLWGTFLAPRASIPLHGLLHPLLKSVVFGAAAAALFAAGKPRTAVLFAGIALCAHVLSAVAGEPRTAP</sequence>
<dbReference type="RefSeq" id="WP_377468632.1">
    <property type="nucleotide sequence ID" value="NZ_JBHLWN010000021.1"/>
</dbReference>
<feature type="transmembrane region" description="Helical" evidence="1">
    <location>
        <begin position="69"/>
        <end position="89"/>
    </location>
</feature>
<feature type="transmembrane region" description="Helical" evidence="1">
    <location>
        <begin position="36"/>
        <end position="57"/>
    </location>
</feature>
<comment type="caution">
    <text evidence="2">The sequence shown here is derived from an EMBL/GenBank/DDBJ whole genome shotgun (WGS) entry which is preliminary data.</text>
</comment>
<keyword evidence="1" id="KW-1133">Transmembrane helix</keyword>
<name>A0ABV6DG76_9BACL</name>
<dbReference type="Pfam" id="PF10823">
    <property type="entry name" value="DUF2568"/>
    <property type="match status" value="1"/>
</dbReference>
<dbReference type="Proteomes" id="UP001589776">
    <property type="component" value="Unassembled WGS sequence"/>
</dbReference>
<keyword evidence="1" id="KW-0472">Membrane</keyword>
<dbReference type="EMBL" id="JBHLWN010000021">
    <property type="protein sequence ID" value="MFC0211646.1"/>
    <property type="molecule type" value="Genomic_DNA"/>
</dbReference>
<evidence type="ECO:0000256" key="1">
    <source>
        <dbReference type="SAM" id="Phobius"/>
    </source>
</evidence>
<feature type="transmembrane region" description="Helical" evidence="1">
    <location>
        <begin position="95"/>
        <end position="113"/>
    </location>
</feature>
<evidence type="ECO:0000313" key="2">
    <source>
        <dbReference type="EMBL" id="MFC0211646.1"/>
    </source>
</evidence>
<keyword evidence="3" id="KW-1185">Reference proteome</keyword>